<organism evidence="9">
    <name type="scientific">Thelazia callipaeda</name>
    <name type="common">Oriental eyeworm</name>
    <name type="synonym">Parasitic nematode</name>
    <dbReference type="NCBI Taxonomy" id="103827"/>
    <lineage>
        <taxon>Eukaryota</taxon>
        <taxon>Metazoa</taxon>
        <taxon>Ecdysozoa</taxon>
        <taxon>Nematoda</taxon>
        <taxon>Chromadorea</taxon>
        <taxon>Rhabditida</taxon>
        <taxon>Spirurina</taxon>
        <taxon>Spiruromorpha</taxon>
        <taxon>Thelazioidea</taxon>
        <taxon>Thelaziidae</taxon>
        <taxon>Thelazia</taxon>
    </lineage>
</organism>
<keyword evidence="4" id="KW-0271">Exosome</keyword>
<evidence type="ECO:0000256" key="1">
    <source>
        <dbReference type="ARBA" id="ARBA00004123"/>
    </source>
</evidence>
<evidence type="ECO:0000256" key="4">
    <source>
        <dbReference type="ARBA" id="ARBA00022835"/>
    </source>
</evidence>
<evidence type="ECO:0000256" key="5">
    <source>
        <dbReference type="ARBA" id="ARBA00023242"/>
    </source>
</evidence>
<dbReference type="GO" id="GO:0034475">
    <property type="term" value="P:U4 snRNA 3'-end processing"/>
    <property type="evidence" value="ECO:0007669"/>
    <property type="project" value="TreeGrafter"/>
</dbReference>
<comment type="similarity">
    <text evidence="2">Belongs to the RNase PH family.</text>
</comment>
<dbReference type="InterPro" id="IPR050080">
    <property type="entry name" value="RNase_PH"/>
</dbReference>
<dbReference type="Gene3D" id="3.30.230.70">
    <property type="entry name" value="GHMP Kinase, N-terminal domain"/>
    <property type="match status" value="1"/>
</dbReference>
<accession>A0A158RCV3</accession>
<proteinExistence type="inferred from homology"/>
<dbReference type="Proteomes" id="UP000276776">
    <property type="component" value="Unassembled WGS sequence"/>
</dbReference>
<dbReference type="OrthoDB" id="27298at2759"/>
<feature type="domain" description="Exoribonuclease phosphorolytic" evidence="6">
    <location>
        <begin position="28"/>
        <end position="145"/>
    </location>
</feature>
<dbReference type="PANTHER" id="PTHR11953:SF1">
    <property type="entry name" value="EXOSOME COMPLEX COMPONENT RRP46"/>
    <property type="match status" value="1"/>
</dbReference>
<dbReference type="GO" id="GO:0005730">
    <property type="term" value="C:nucleolus"/>
    <property type="evidence" value="ECO:0007669"/>
    <property type="project" value="TreeGrafter"/>
</dbReference>
<keyword evidence="8" id="KW-1185">Reference proteome</keyword>
<dbReference type="SUPFAM" id="SSF54211">
    <property type="entry name" value="Ribosomal protein S5 domain 2-like"/>
    <property type="match status" value="1"/>
</dbReference>
<evidence type="ECO:0000256" key="2">
    <source>
        <dbReference type="ARBA" id="ARBA00006678"/>
    </source>
</evidence>
<keyword evidence="5" id="KW-0539">Nucleus</keyword>
<dbReference type="GO" id="GO:0006364">
    <property type="term" value="P:rRNA processing"/>
    <property type="evidence" value="ECO:0007669"/>
    <property type="project" value="UniProtKB-KW"/>
</dbReference>
<dbReference type="GO" id="GO:0003723">
    <property type="term" value="F:RNA binding"/>
    <property type="evidence" value="ECO:0007669"/>
    <property type="project" value="TreeGrafter"/>
</dbReference>
<evidence type="ECO:0000313" key="9">
    <source>
        <dbReference type="WBParaSite" id="TCLT_0000901001-mRNA-1"/>
    </source>
</evidence>
<dbReference type="WBParaSite" id="TCLT_0000901001-mRNA-1">
    <property type="protein sequence ID" value="TCLT_0000901001-mRNA-1"/>
    <property type="gene ID" value="TCLT_0000901001"/>
</dbReference>
<keyword evidence="3" id="KW-0698">rRNA processing</keyword>
<dbReference type="Pfam" id="PF01138">
    <property type="entry name" value="RNase_PH"/>
    <property type="match status" value="1"/>
</dbReference>
<dbReference type="InterPro" id="IPR027408">
    <property type="entry name" value="PNPase/RNase_PH_dom_sf"/>
</dbReference>
<dbReference type="GO" id="GO:0000177">
    <property type="term" value="C:cytoplasmic exosome (RNase complex)"/>
    <property type="evidence" value="ECO:0007669"/>
    <property type="project" value="TreeGrafter"/>
</dbReference>
<dbReference type="AlphaFoldDB" id="A0A158RCV3"/>
<dbReference type="GO" id="GO:0071051">
    <property type="term" value="P:poly(A)-dependent snoRNA 3'-end processing"/>
    <property type="evidence" value="ECO:0007669"/>
    <property type="project" value="TreeGrafter"/>
</dbReference>
<sequence length="239" mass="25978">MCGDKSPCTECESSSEGDCEDLIPCSGEVRKLDARINFLLRSDGSCALEQGANAMWCGIVGPGDVAATKRIDDRLLIDIIYKHCSGSEDSVKTRRLLEAAIDESIDYPQFPRSVLCVVLQELQIDGSETAAALNAASLAALDSGIKMSGVFCGVTAAFSEGVLILDPNQKQSYSADALYNFVFRIDKQDSISMVACDTDGVFEYNTFKCARKFAEKASLDVFTFFREVLQKKLAIDISV</sequence>
<dbReference type="SUPFAM" id="SSF55666">
    <property type="entry name" value="Ribonuclease PH domain 2-like"/>
    <property type="match status" value="1"/>
</dbReference>
<dbReference type="OMA" id="SYKCPAT"/>
<reference evidence="9" key="1">
    <citation type="submission" date="2016-04" db="UniProtKB">
        <authorList>
            <consortium name="WormBaseParasite"/>
        </authorList>
    </citation>
    <scope>IDENTIFICATION</scope>
</reference>
<evidence type="ECO:0000313" key="8">
    <source>
        <dbReference type="Proteomes" id="UP000276776"/>
    </source>
</evidence>
<evidence type="ECO:0000313" key="7">
    <source>
        <dbReference type="EMBL" id="VDN06595.1"/>
    </source>
</evidence>
<evidence type="ECO:0000256" key="3">
    <source>
        <dbReference type="ARBA" id="ARBA00022552"/>
    </source>
</evidence>
<protein>
    <submittedName>
        <fullName evidence="9">RNase_PH domain-containing protein</fullName>
    </submittedName>
</protein>
<dbReference type="InterPro" id="IPR001247">
    <property type="entry name" value="ExoRNase_PH_dom1"/>
</dbReference>
<dbReference type="GO" id="GO:0071028">
    <property type="term" value="P:nuclear mRNA surveillance"/>
    <property type="evidence" value="ECO:0007669"/>
    <property type="project" value="TreeGrafter"/>
</dbReference>
<gene>
    <name evidence="7" type="ORF">TCLT_LOCUS8999</name>
</gene>
<evidence type="ECO:0000259" key="6">
    <source>
        <dbReference type="Pfam" id="PF01138"/>
    </source>
</evidence>
<dbReference type="InterPro" id="IPR020568">
    <property type="entry name" value="Ribosomal_Su5_D2-typ_SF"/>
</dbReference>
<dbReference type="PANTHER" id="PTHR11953">
    <property type="entry name" value="EXOSOME COMPLEX COMPONENT"/>
    <property type="match status" value="1"/>
</dbReference>
<dbReference type="STRING" id="103827.A0A158RCV3"/>
<reference evidence="7 8" key="2">
    <citation type="submission" date="2018-11" db="EMBL/GenBank/DDBJ databases">
        <authorList>
            <consortium name="Pathogen Informatics"/>
        </authorList>
    </citation>
    <scope>NUCLEOTIDE SEQUENCE [LARGE SCALE GENOMIC DNA]</scope>
</reference>
<dbReference type="EMBL" id="UYYF01004714">
    <property type="protein sequence ID" value="VDN06595.1"/>
    <property type="molecule type" value="Genomic_DNA"/>
</dbReference>
<dbReference type="GO" id="GO:0016075">
    <property type="term" value="P:rRNA catabolic process"/>
    <property type="evidence" value="ECO:0007669"/>
    <property type="project" value="TreeGrafter"/>
</dbReference>
<dbReference type="InterPro" id="IPR036345">
    <property type="entry name" value="ExoRNase_PH_dom2_sf"/>
</dbReference>
<comment type="subcellular location">
    <subcellularLocation>
        <location evidence="1">Nucleus</location>
    </subcellularLocation>
</comment>
<dbReference type="GO" id="GO:0000176">
    <property type="term" value="C:nuclear exosome (RNase complex)"/>
    <property type="evidence" value="ECO:0007669"/>
    <property type="project" value="TreeGrafter"/>
</dbReference>
<name>A0A158RCV3_THECL</name>